<name>A0A2P5GI30_9ENTR</name>
<dbReference type="Proteomes" id="UP000247005">
    <property type="component" value="Unassembled WGS sequence"/>
</dbReference>
<evidence type="ECO:0000256" key="3">
    <source>
        <dbReference type="ARBA" id="ARBA00023125"/>
    </source>
</evidence>
<keyword evidence="7" id="KW-1185">Reference proteome</keyword>
<dbReference type="EMBL" id="PQGE01000024">
    <property type="protein sequence ID" value="POP41756.1"/>
    <property type="molecule type" value="Genomic_DNA"/>
</dbReference>
<dbReference type="Proteomes" id="UP000237073">
    <property type="component" value="Unassembled WGS sequence"/>
</dbReference>
<evidence type="ECO:0000313" key="5">
    <source>
        <dbReference type="EMBL" id="POP41756.1"/>
    </source>
</evidence>
<dbReference type="EMBL" id="PQGD01000029">
    <property type="protein sequence ID" value="POP42568.1"/>
    <property type="molecule type" value="Genomic_DNA"/>
</dbReference>
<dbReference type="RefSeq" id="WP_103678177.1">
    <property type="nucleotide sequence ID" value="NZ_PQGD01000029.1"/>
</dbReference>
<dbReference type="OrthoDB" id="6432617at2"/>
<comment type="similarity">
    <text evidence="1">Belongs to the phage antitermination Q type 1 family.</text>
</comment>
<dbReference type="InterPro" id="IPR010534">
    <property type="entry name" value="Phage_933W_GpQ"/>
</dbReference>
<keyword evidence="3" id="KW-0238">DNA-binding</keyword>
<protein>
    <submittedName>
        <fullName evidence="6">Antitermination protein</fullName>
    </submittedName>
</protein>
<evidence type="ECO:0000256" key="1">
    <source>
        <dbReference type="ARBA" id="ARBA00010234"/>
    </source>
</evidence>
<sequence length="137" mass="15517">MRDVQMVLERWGVWAASGKGNIGYPRIAAGLSSLLPASRAGRPSCCDDDGMFINEAMIRLRKHDEYLCALLEWHYIENMTLRAMAAKLGISHNHVSVRLQSAESFIQGCLCTLDIKLEMDRECRKENVLPVRLKRVV</sequence>
<keyword evidence="2" id="KW-0805">Transcription regulation</keyword>
<evidence type="ECO:0000313" key="6">
    <source>
        <dbReference type="EMBL" id="POP42568.1"/>
    </source>
</evidence>
<dbReference type="AlphaFoldDB" id="A0A2P5GI30"/>
<keyword evidence="4" id="KW-0804">Transcription</keyword>
<accession>A0A2P5GI30</accession>
<reference evidence="7 8" key="1">
    <citation type="submission" date="2018-01" db="EMBL/GenBank/DDBJ databases">
        <title>Superficieibacter electus gen. nov., sp. nov., an extended-spectrum beta-lactamase possessing member of the Enterobacteriaceae family, isolated from intensive care unit surfaces.</title>
        <authorList>
            <person name="Potter R.F."/>
            <person name="D'Souza A.W."/>
        </authorList>
    </citation>
    <scope>NUCLEOTIDE SEQUENCE [LARGE SCALE GENOMIC DNA]</scope>
    <source>
        <strain evidence="6 8">BP-1</strain>
        <strain evidence="5 7">BP-2</strain>
    </source>
</reference>
<evidence type="ECO:0000256" key="2">
    <source>
        <dbReference type="ARBA" id="ARBA00023015"/>
    </source>
</evidence>
<dbReference type="SUPFAM" id="SSF88659">
    <property type="entry name" value="Sigma3 and sigma4 domains of RNA polymerase sigma factors"/>
    <property type="match status" value="1"/>
</dbReference>
<dbReference type="GO" id="GO:0060567">
    <property type="term" value="P:negative regulation of termination of DNA-templated transcription"/>
    <property type="evidence" value="ECO:0007669"/>
    <property type="project" value="InterPro"/>
</dbReference>
<proteinExistence type="inferred from homology"/>
<evidence type="ECO:0000313" key="8">
    <source>
        <dbReference type="Proteomes" id="UP000247005"/>
    </source>
</evidence>
<dbReference type="Pfam" id="PF06530">
    <property type="entry name" value="Phage_antitermQ"/>
    <property type="match status" value="1"/>
</dbReference>
<comment type="caution">
    <text evidence="6">The sequence shown here is derived from an EMBL/GenBank/DDBJ whole genome shotgun (WGS) entry which is preliminary data.</text>
</comment>
<dbReference type="InterPro" id="IPR013324">
    <property type="entry name" value="RNA_pol_sigma_r3/r4-like"/>
</dbReference>
<dbReference type="GO" id="GO:0003677">
    <property type="term" value="F:DNA binding"/>
    <property type="evidence" value="ECO:0007669"/>
    <property type="project" value="UniProtKB-KW"/>
</dbReference>
<gene>
    <name evidence="6" type="ORF">CHU32_24650</name>
    <name evidence="5" type="ORF">CHU33_21865</name>
</gene>
<organism evidence="6 8">
    <name type="scientific">Superficieibacter electus</name>
    <dbReference type="NCBI Taxonomy" id="2022662"/>
    <lineage>
        <taxon>Bacteria</taxon>
        <taxon>Pseudomonadati</taxon>
        <taxon>Pseudomonadota</taxon>
        <taxon>Gammaproteobacteria</taxon>
        <taxon>Enterobacterales</taxon>
        <taxon>Enterobacteriaceae</taxon>
        <taxon>Superficieibacter</taxon>
    </lineage>
</organism>
<evidence type="ECO:0000256" key="4">
    <source>
        <dbReference type="ARBA" id="ARBA00023163"/>
    </source>
</evidence>
<evidence type="ECO:0000313" key="7">
    <source>
        <dbReference type="Proteomes" id="UP000237073"/>
    </source>
</evidence>